<dbReference type="InterPro" id="IPR001611">
    <property type="entry name" value="Leu-rich_rpt"/>
</dbReference>
<dbReference type="SUPFAM" id="SSF52058">
    <property type="entry name" value="L domain-like"/>
    <property type="match status" value="1"/>
</dbReference>
<organism evidence="1 3">
    <name type="scientific">Medicago truncatula</name>
    <name type="common">Barrel medic</name>
    <name type="synonym">Medicago tribuloides</name>
    <dbReference type="NCBI Taxonomy" id="3880"/>
    <lineage>
        <taxon>Eukaryota</taxon>
        <taxon>Viridiplantae</taxon>
        <taxon>Streptophyta</taxon>
        <taxon>Embryophyta</taxon>
        <taxon>Tracheophyta</taxon>
        <taxon>Spermatophyta</taxon>
        <taxon>Magnoliopsida</taxon>
        <taxon>eudicotyledons</taxon>
        <taxon>Gunneridae</taxon>
        <taxon>Pentapetalae</taxon>
        <taxon>rosids</taxon>
        <taxon>fabids</taxon>
        <taxon>Fabales</taxon>
        <taxon>Fabaceae</taxon>
        <taxon>Papilionoideae</taxon>
        <taxon>50 kb inversion clade</taxon>
        <taxon>NPAAA clade</taxon>
        <taxon>Hologalegina</taxon>
        <taxon>IRL clade</taxon>
        <taxon>Trifolieae</taxon>
        <taxon>Medicago</taxon>
    </lineage>
</organism>
<name>G7IM49_MEDTR</name>
<gene>
    <name evidence="1" type="ordered locus">MTR_2g083620</name>
</gene>
<dbReference type="AlphaFoldDB" id="G7IM49"/>
<dbReference type="EnsemblPlants" id="AES66935">
    <property type="protein sequence ID" value="AES66935"/>
    <property type="gene ID" value="MTR_2g083620"/>
</dbReference>
<evidence type="ECO:0000313" key="1">
    <source>
        <dbReference type="EMBL" id="AES66935.1"/>
    </source>
</evidence>
<dbReference type="InterPro" id="IPR032675">
    <property type="entry name" value="LRR_dom_sf"/>
</dbReference>
<evidence type="ECO:0000313" key="2">
    <source>
        <dbReference type="EnsemblPlants" id="AES66935"/>
    </source>
</evidence>
<dbReference type="Proteomes" id="UP000002051">
    <property type="component" value="Chromosome 2"/>
</dbReference>
<dbReference type="PANTHER" id="PTHR45752">
    <property type="entry name" value="LEUCINE-RICH REPEAT-CONTAINING"/>
    <property type="match status" value="1"/>
</dbReference>
<dbReference type="OMA" id="MNCNISE"/>
<sequence>MLLLETLDLSGCSKLTTLPLQSTSYSSHPALSCLGTEQSSYQPPYLSSLIFIDVSFCKLLQVPDAIGELQHLERLNLQGNSRFDSLPSSISKLIRLVYLNLSHCHKLQTFPELPTTSCYRRYCGPRSGIYFFDCPKIVFSIEQSSEYFGHDNSQWLQSLLKTTRAFGCDFDIIIPWDWKNIDYPLSSPIPECFHDQFGGDSIIRIVRSYLDVNWLGFVFCVAFEVNNLATANSGSSHGPSSSSLPHPFYLSFESEHTEERFDMPLSLELDKIDGSKHLWIIYISRDHCHFVETGSHITFKACPGLVIEKWGLRVLVGKEDAEKSDHIHNLLDRFETLAIMFRNQKYFVGFEESDFILDYVEESISWSGPKIQLPYNWMATIRKRKLRVLESSQKKLIFLI</sequence>
<dbReference type="Pfam" id="PF00560">
    <property type="entry name" value="LRR_1"/>
    <property type="match status" value="1"/>
</dbReference>
<reference evidence="2" key="3">
    <citation type="submission" date="2015-04" db="UniProtKB">
        <authorList>
            <consortium name="EnsemblPlants"/>
        </authorList>
    </citation>
    <scope>IDENTIFICATION</scope>
    <source>
        <strain evidence="2">cv. Jemalong A17</strain>
    </source>
</reference>
<dbReference type="HOGENOM" id="CLU_689601_0_0_1"/>
<dbReference type="InterPro" id="IPR050715">
    <property type="entry name" value="LRR-SigEffector_domain"/>
</dbReference>
<accession>G7IM49</accession>
<reference evidence="1 3" key="2">
    <citation type="journal article" date="2014" name="BMC Genomics">
        <title>An improved genome release (version Mt4.0) for the model legume Medicago truncatula.</title>
        <authorList>
            <person name="Tang H."/>
            <person name="Krishnakumar V."/>
            <person name="Bidwell S."/>
            <person name="Rosen B."/>
            <person name="Chan A."/>
            <person name="Zhou S."/>
            <person name="Gentzbittel L."/>
            <person name="Childs K.L."/>
            <person name="Yandell M."/>
            <person name="Gundlach H."/>
            <person name="Mayer K.F."/>
            <person name="Schwartz D.C."/>
            <person name="Town C.D."/>
        </authorList>
    </citation>
    <scope>GENOME REANNOTATION</scope>
    <source>
        <strain evidence="2 3">cv. Jemalong A17</strain>
    </source>
</reference>
<reference evidence="1 3" key="1">
    <citation type="journal article" date="2011" name="Nature">
        <title>The Medicago genome provides insight into the evolution of rhizobial symbioses.</title>
        <authorList>
            <person name="Young N.D."/>
            <person name="Debelle F."/>
            <person name="Oldroyd G.E."/>
            <person name="Geurts R."/>
            <person name="Cannon S.B."/>
            <person name="Udvardi M.K."/>
            <person name="Benedito V.A."/>
            <person name="Mayer K.F."/>
            <person name="Gouzy J."/>
            <person name="Schoof H."/>
            <person name="Van de Peer Y."/>
            <person name="Proost S."/>
            <person name="Cook D.R."/>
            <person name="Meyers B.C."/>
            <person name="Spannagl M."/>
            <person name="Cheung F."/>
            <person name="De Mita S."/>
            <person name="Krishnakumar V."/>
            <person name="Gundlach H."/>
            <person name="Zhou S."/>
            <person name="Mudge J."/>
            <person name="Bharti A.K."/>
            <person name="Murray J.D."/>
            <person name="Naoumkina M.A."/>
            <person name="Rosen B."/>
            <person name="Silverstein K.A."/>
            <person name="Tang H."/>
            <person name="Rombauts S."/>
            <person name="Zhao P.X."/>
            <person name="Zhou P."/>
            <person name="Barbe V."/>
            <person name="Bardou P."/>
            <person name="Bechner M."/>
            <person name="Bellec A."/>
            <person name="Berger A."/>
            <person name="Berges H."/>
            <person name="Bidwell S."/>
            <person name="Bisseling T."/>
            <person name="Choisne N."/>
            <person name="Couloux A."/>
            <person name="Denny R."/>
            <person name="Deshpande S."/>
            <person name="Dai X."/>
            <person name="Doyle J.J."/>
            <person name="Dudez A.M."/>
            <person name="Farmer A.D."/>
            <person name="Fouteau S."/>
            <person name="Franken C."/>
            <person name="Gibelin C."/>
            <person name="Gish J."/>
            <person name="Goldstein S."/>
            <person name="Gonzalez A.J."/>
            <person name="Green P.J."/>
            <person name="Hallab A."/>
            <person name="Hartog M."/>
            <person name="Hua A."/>
            <person name="Humphray S.J."/>
            <person name="Jeong D.H."/>
            <person name="Jing Y."/>
            <person name="Jocker A."/>
            <person name="Kenton S.M."/>
            <person name="Kim D.J."/>
            <person name="Klee K."/>
            <person name="Lai H."/>
            <person name="Lang C."/>
            <person name="Lin S."/>
            <person name="Macmil S.L."/>
            <person name="Magdelenat G."/>
            <person name="Matthews L."/>
            <person name="McCorrison J."/>
            <person name="Monaghan E.L."/>
            <person name="Mun J.H."/>
            <person name="Najar F.Z."/>
            <person name="Nicholson C."/>
            <person name="Noirot C."/>
            <person name="O'Bleness M."/>
            <person name="Paule C.R."/>
            <person name="Poulain J."/>
            <person name="Prion F."/>
            <person name="Qin B."/>
            <person name="Qu C."/>
            <person name="Retzel E.F."/>
            <person name="Riddle C."/>
            <person name="Sallet E."/>
            <person name="Samain S."/>
            <person name="Samson N."/>
            <person name="Sanders I."/>
            <person name="Saurat O."/>
            <person name="Scarpelli C."/>
            <person name="Schiex T."/>
            <person name="Segurens B."/>
            <person name="Severin A.J."/>
            <person name="Sherrier D.J."/>
            <person name="Shi R."/>
            <person name="Sims S."/>
            <person name="Singer S.R."/>
            <person name="Sinharoy S."/>
            <person name="Sterck L."/>
            <person name="Viollet A."/>
            <person name="Wang B.B."/>
            <person name="Wang K."/>
            <person name="Wang M."/>
            <person name="Wang X."/>
            <person name="Warfsmann J."/>
            <person name="Weissenbach J."/>
            <person name="White D.D."/>
            <person name="White J.D."/>
            <person name="Wiley G.B."/>
            <person name="Wincker P."/>
            <person name="Xing Y."/>
            <person name="Yang L."/>
            <person name="Yao Z."/>
            <person name="Ying F."/>
            <person name="Zhai J."/>
            <person name="Zhou L."/>
            <person name="Zuber A."/>
            <person name="Denarie J."/>
            <person name="Dixon R.A."/>
            <person name="May G.D."/>
            <person name="Schwartz D.C."/>
            <person name="Rogers J."/>
            <person name="Quetier F."/>
            <person name="Town C.D."/>
            <person name="Roe B.A."/>
        </authorList>
    </citation>
    <scope>NUCLEOTIDE SEQUENCE [LARGE SCALE GENOMIC DNA]</scope>
    <source>
        <strain evidence="1">A17</strain>
        <strain evidence="2 3">cv. Jemalong A17</strain>
    </source>
</reference>
<keyword evidence="3" id="KW-1185">Reference proteome</keyword>
<dbReference type="PaxDb" id="3880-AES66935"/>
<dbReference type="Gene3D" id="3.80.10.10">
    <property type="entry name" value="Ribonuclease Inhibitor"/>
    <property type="match status" value="1"/>
</dbReference>
<protein>
    <submittedName>
        <fullName evidence="1">Resistance domain protein, putative</fullName>
    </submittedName>
</protein>
<dbReference type="PANTHER" id="PTHR45752:SF189">
    <property type="entry name" value="NB-ARC DOMAIN-CONTAINING PROTEIN"/>
    <property type="match status" value="1"/>
</dbReference>
<dbReference type="EMBL" id="CM001218">
    <property type="protein sequence ID" value="AES66935.1"/>
    <property type="molecule type" value="Genomic_DNA"/>
</dbReference>
<evidence type="ECO:0000313" key="3">
    <source>
        <dbReference type="Proteomes" id="UP000002051"/>
    </source>
</evidence>
<proteinExistence type="predicted"/>